<evidence type="ECO:0000313" key="1">
    <source>
        <dbReference type="EMBL" id="GFH41614.1"/>
    </source>
</evidence>
<dbReference type="Proteomes" id="UP000480303">
    <property type="component" value="Unassembled WGS sequence"/>
</dbReference>
<accession>A0A6A0BB76</accession>
<sequence length="57" mass="6466">MSSIIYIGMDVHKKSFNLCALDGRTGELLAETRCNSEVKDVKNLSITSLKKWQMTFL</sequence>
<evidence type="ECO:0000313" key="2">
    <source>
        <dbReference type="Proteomes" id="UP000480303"/>
    </source>
</evidence>
<protein>
    <submittedName>
        <fullName evidence="1">Uncharacterized protein</fullName>
    </submittedName>
</protein>
<name>A0A6A0BB76_9LACT</name>
<dbReference type="RefSeq" id="WP_172207258.1">
    <property type="nucleotide sequence ID" value="NZ_BLLI01000002.1"/>
</dbReference>
<reference evidence="1 2" key="1">
    <citation type="submission" date="2020-02" db="EMBL/GenBank/DDBJ databases">
        <title>Draft genome sequence of Lactococcus sp. Hs30E4-3.</title>
        <authorList>
            <person name="Noda S."/>
            <person name="Yuki M."/>
            <person name="Ohkuma M."/>
        </authorList>
    </citation>
    <scope>NUCLEOTIDE SEQUENCE [LARGE SCALE GENOMIC DNA]</scope>
    <source>
        <strain evidence="1 2">Hs30E4-3</strain>
    </source>
</reference>
<gene>
    <name evidence="1" type="ORF">Hs30E_01650</name>
</gene>
<dbReference type="EMBL" id="BLLI01000002">
    <property type="protein sequence ID" value="GFH41614.1"/>
    <property type="molecule type" value="Genomic_DNA"/>
</dbReference>
<proteinExistence type="predicted"/>
<dbReference type="AlphaFoldDB" id="A0A6A0BB76"/>
<keyword evidence="2" id="KW-1185">Reference proteome</keyword>
<comment type="caution">
    <text evidence="1">The sequence shown here is derived from an EMBL/GenBank/DDBJ whole genome shotgun (WGS) entry which is preliminary data.</text>
</comment>
<organism evidence="1 2">
    <name type="scientific">Pseudolactococcus hodotermopsidis</name>
    <dbReference type="NCBI Taxonomy" id="2709157"/>
    <lineage>
        <taxon>Bacteria</taxon>
        <taxon>Bacillati</taxon>
        <taxon>Bacillota</taxon>
        <taxon>Bacilli</taxon>
        <taxon>Lactobacillales</taxon>
        <taxon>Streptococcaceae</taxon>
        <taxon>Pseudolactococcus</taxon>
    </lineage>
</organism>